<name>A0A061FMP1_THECC</name>
<keyword evidence="2" id="KW-1185">Reference proteome</keyword>
<dbReference type="AlphaFoldDB" id="A0A061FMP1"/>
<dbReference type="HOGENOM" id="CLU_1963554_0_0_1"/>
<accession>A0A061FMP1</accession>
<reference evidence="1 2" key="1">
    <citation type="journal article" date="2013" name="Genome Biol.">
        <title>The genome sequence of the most widely cultivated cacao type and its use to identify candidate genes regulating pod color.</title>
        <authorList>
            <person name="Motamayor J.C."/>
            <person name="Mockaitis K."/>
            <person name="Schmutz J."/>
            <person name="Haiminen N."/>
            <person name="Iii D.L."/>
            <person name="Cornejo O."/>
            <person name="Findley S.D."/>
            <person name="Zheng P."/>
            <person name="Utro F."/>
            <person name="Royaert S."/>
            <person name="Saski C."/>
            <person name="Jenkins J."/>
            <person name="Podicheti R."/>
            <person name="Zhao M."/>
            <person name="Scheffler B.E."/>
            <person name="Stack J.C."/>
            <person name="Feltus F.A."/>
            <person name="Mustiga G.M."/>
            <person name="Amores F."/>
            <person name="Phillips W."/>
            <person name="Marelli J.P."/>
            <person name="May G.D."/>
            <person name="Shapiro H."/>
            <person name="Ma J."/>
            <person name="Bustamante C.D."/>
            <person name="Schnell R.J."/>
            <person name="Main D."/>
            <person name="Gilbert D."/>
            <person name="Parida L."/>
            <person name="Kuhn D.N."/>
        </authorList>
    </citation>
    <scope>NUCLEOTIDE SEQUENCE [LARGE SCALE GENOMIC DNA]</scope>
    <source>
        <strain evidence="2">cv. Matina 1-6</strain>
    </source>
</reference>
<dbReference type="Proteomes" id="UP000026915">
    <property type="component" value="Chromosome 10"/>
</dbReference>
<gene>
    <name evidence="1" type="ORF">TCM_042644</name>
</gene>
<dbReference type="InParanoid" id="A0A061FMP1"/>
<dbReference type="Gramene" id="EOY17957">
    <property type="protein sequence ID" value="EOY17957"/>
    <property type="gene ID" value="TCM_042644"/>
</dbReference>
<dbReference type="EMBL" id="CM001888">
    <property type="protein sequence ID" value="EOY17957.1"/>
    <property type="molecule type" value="Genomic_DNA"/>
</dbReference>
<sequence length="128" mass="14911">MRRVLLFQGAFLDLPLSRLLYSISVIIIIIRLNTFRGMDKVFNALVDSSVSNFSVPNFSNKLPVSFPFAWWNDRSFRKSPWGLLQLQNCRKCLLISSYTLCYLHHSEQFDVHNNAYILSKCLAYAIWS</sequence>
<protein>
    <submittedName>
        <fullName evidence="1">Uncharacterized protein</fullName>
    </submittedName>
</protein>
<evidence type="ECO:0000313" key="1">
    <source>
        <dbReference type="EMBL" id="EOY17957.1"/>
    </source>
</evidence>
<proteinExistence type="predicted"/>
<evidence type="ECO:0000313" key="2">
    <source>
        <dbReference type="Proteomes" id="UP000026915"/>
    </source>
</evidence>
<organism evidence="1 2">
    <name type="scientific">Theobroma cacao</name>
    <name type="common">Cacao</name>
    <name type="synonym">Cocoa</name>
    <dbReference type="NCBI Taxonomy" id="3641"/>
    <lineage>
        <taxon>Eukaryota</taxon>
        <taxon>Viridiplantae</taxon>
        <taxon>Streptophyta</taxon>
        <taxon>Embryophyta</taxon>
        <taxon>Tracheophyta</taxon>
        <taxon>Spermatophyta</taxon>
        <taxon>Magnoliopsida</taxon>
        <taxon>eudicotyledons</taxon>
        <taxon>Gunneridae</taxon>
        <taxon>Pentapetalae</taxon>
        <taxon>rosids</taxon>
        <taxon>malvids</taxon>
        <taxon>Malvales</taxon>
        <taxon>Malvaceae</taxon>
        <taxon>Byttnerioideae</taxon>
        <taxon>Theobroma</taxon>
    </lineage>
</organism>